<organism evidence="1 2">
    <name type="scientific">Jaculus jaculus</name>
    <name type="common">Lesser Egyptian jerboa</name>
    <dbReference type="NCBI Taxonomy" id="51337"/>
    <lineage>
        <taxon>Eukaryota</taxon>
        <taxon>Metazoa</taxon>
        <taxon>Chordata</taxon>
        <taxon>Craniata</taxon>
        <taxon>Vertebrata</taxon>
        <taxon>Euteleostomi</taxon>
        <taxon>Mammalia</taxon>
        <taxon>Eutheria</taxon>
        <taxon>Euarchontoglires</taxon>
        <taxon>Glires</taxon>
        <taxon>Rodentia</taxon>
        <taxon>Myomorpha</taxon>
        <taxon>Dipodoidea</taxon>
        <taxon>Dipodidae</taxon>
        <taxon>Dipodinae</taxon>
        <taxon>Jaculus</taxon>
    </lineage>
</organism>
<dbReference type="GO" id="GO:0046597">
    <property type="term" value="P:host-mediated suppression of symbiont invasion"/>
    <property type="evidence" value="ECO:0007669"/>
    <property type="project" value="TreeGrafter"/>
</dbReference>
<dbReference type="PANTHER" id="PTHR13999:SF4">
    <property type="entry name" value="INTERFERON-INDUCED TRANSMEMBRANE PROTEIN 3"/>
    <property type="match status" value="1"/>
</dbReference>
<dbReference type="GO" id="GO:0034341">
    <property type="term" value="P:response to type II interferon"/>
    <property type="evidence" value="ECO:0007669"/>
    <property type="project" value="TreeGrafter"/>
</dbReference>
<keyword evidence="2" id="KW-1185">Reference proteome</keyword>
<dbReference type="InterPro" id="IPR051517">
    <property type="entry name" value="IFITM_antiviral_protein"/>
</dbReference>
<name>A0A8C5P0J5_JACJA</name>
<reference evidence="1" key="2">
    <citation type="submission" date="2025-09" db="UniProtKB">
        <authorList>
            <consortium name="Ensembl"/>
        </authorList>
    </citation>
    <scope>IDENTIFICATION</scope>
</reference>
<dbReference type="GO" id="GO:0045071">
    <property type="term" value="P:negative regulation of viral genome replication"/>
    <property type="evidence" value="ECO:0007669"/>
    <property type="project" value="TreeGrafter"/>
</dbReference>
<dbReference type="Ensembl" id="ENSJJAT00000019759.1">
    <property type="protein sequence ID" value="ENSJJAP00000013269.1"/>
    <property type="gene ID" value="ENSJJAG00000016088.1"/>
</dbReference>
<evidence type="ECO:0000313" key="2">
    <source>
        <dbReference type="Proteomes" id="UP000694385"/>
    </source>
</evidence>
<reference evidence="1" key="1">
    <citation type="submission" date="2025-08" db="UniProtKB">
        <authorList>
            <consortium name="Ensembl"/>
        </authorList>
    </citation>
    <scope>IDENTIFICATION</scope>
</reference>
<dbReference type="GO" id="GO:0005886">
    <property type="term" value="C:plasma membrane"/>
    <property type="evidence" value="ECO:0007669"/>
    <property type="project" value="TreeGrafter"/>
</dbReference>
<dbReference type="GO" id="GO:0035455">
    <property type="term" value="P:response to interferon-alpha"/>
    <property type="evidence" value="ECO:0007669"/>
    <property type="project" value="TreeGrafter"/>
</dbReference>
<sequence>MIHTSQAFLPTNAQLPLRFERLKEKHRLAELGERYGSAAVRTAVISMTSKVSLLLLDHVIWSPFNTLFMNFRCLGFITVYSVK</sequence>
<dbReference type="GO" id="GO:0035456">
    <property type="term" value="P:response to interferon-beta"/>
    <property type="evidence" value="ECO:0007669"/>
    <property type="project" value="TreeGrafter"/>
</dbReference>
<dbReference type="AlphaFoldDB" id="A0A8C5P0J5"/>
<evidence type="ECO:0000313" key="1">
    <source>
        <dbReference type="Ensembl" id="ENSJJAP00000013269.1"/>
    </source>
</evidence>
<dbReference type="GO" id="GO:0051607">
    <property type="term" value="P:defense response to virus"/>
    <property type="evidence" value="ECO:0007669"/>
    <property type="project" value="TreeGrafter"/>
</dbReference>
<accession>A0A8C5P0J5</accession>
<protein>
    <submittedName>
        <fullName evidence="1">Uncharacterized protein</fullName>
    </submittedName>
</protein>
<proteinExistence type="predicted"/>
<dbReference type="PANTHER" id="PTHR13999">
    <property type="entry name" value="INTERFERON INDUCIBLE TRANSMEMBRANE PROTEIN"/>
    <property type="match status" value="1"/>
</dbReference>
<dbReference type="GO" id="GO:0060337">
    <property type="term" value="P:type I interferon-mediated signaling pathway"/>
    <property type="evidence" value="ECO:0007669"/>
    <property type="project" value="TreeGrafter"/>
</dbReference>
<dbReference type="Proteomes" id="UP000694385">
    <property type="component" value="Unassembled WGS sequence"/>
</dbReference>